<dbReference type="SUPFAM" id="SSF55874">
    <property type="entry name" value="ATPase domain of HSP90 chaperone/DNA topoisomerase II/histidine kinase"/>
    <property type="match status" value="1"/>
</dbReference>
<dbReference type="FunCoup" id="A0A140L1T3">
    <property type="interactions" value="116"/>
</dbReference>
<sequence length="477" mass="54269">MRSIELKILLPFLFILVIAIATVGITSYVGSSRILHDLMSKFPASSSHINEDFVTQRLFDLQKYTILVAIIAILASCQLTIFFTYSIAMPIKKFVAACNELANGNFNIEVKYKSNDEIGILRDAFNTMAKKLKSYIDDVLRLKELNQKILNGINYGIVLFSNDHTVLFTNNTANKLFKSSPLLAEWVNNFIENYENTVIPPKGVIKWPPQESNFRYIEYEITPAGENYILCFSDITEEEKLKQNMEHINRLVFIGEMSAALAHEIRNPLQGIQACFQVLESSFPNEEDETKSELYRAIYREIDRINRIITNLLQFARPSDPIPEKVSFARIMNEIKPFITSLLKEKALKLQCSIPEYDELYIDPNHLKQILMNLITNAIRASKNGGSINISLSLTQDDEVILCIKDEGIGIPAQNLNKIFTPFFTTFPGGNGLGLCVVQSLTLKNRGRIWIESTENRGTSVYLAFPAYLHNHTFARR</sequence>
<dbReference type="CDD" id="cd06225">
    <property type="entry name" value="HAMP"/>
    <property type="match status" value="1"/>
</dbReference>
<comment type="subcellular location">
    <subcellularLocation>
        <location evidence="2">Cell membrane</location>
        <topology evidence="2">Multi-pass membrane protein</topology>
    </subcellularLocation>
</comment>
<keyword evidence="13 14" id="KW-0472">Membrane</keyword>
<dbReference type="OrthoDB" id="9796330at2"/>
<dbReference type="Pfam" id="PF00672">
    <property type="entry name" value="HAMP"/>
    <property type="match status" value="1"/>
</dbReference>
<evidence type="ECO:0000256" key="14">
    <source>
        <dbReference type="SAM" id="Phobius"/>
    </source>
</evidence>
<evidence type="ECO:0000313" key="17">
    <source>
        <dbReference type="EMBL" id="KXG74508.1"/>
    </source>
</evidence>
<keyword evidence="4" id="KW-1003">Cell membrane</keyword>
<evidence type="ECO:0000256" key="7">
    <source>
        <dbReference type="ARBA" id="ARBA00022692"/>
    </source>
</evidence>
<dbReference type="InterPro" id="IPR004358">
    <property type="entry name" value="Sig_transdc_His_kin-like_C"/>
</dbReference>
<evidence type="ECO:0000256" key="2">
    <source>
        <dbReference type="ARBA" id="ARBA00004651"/>
    </source>
</evidence>
<dbReference type="InterPro" id="IPR005467">
    <property type="entry name" value="His_kinase_dom"/>
</dbReference>
<dbReference type="InParanoid" id="A0A140L1T3"/>
<dbReference type="PROSITE" id="PS50885">
    <property type="entry name" value="HAMP"/>
    <property type="match status" value="1"/>
</dbReference>
<keyword evidence="9 17" id="KW-0418">Kinase</keyword>
<evidence type="ECO:0000259" key="16">
    <source>
        <dbReference type="PROSITE" id="PS50885"/>
    </source>
</evidence>
<feature type="domain" description="HAMP" evidence="16">
    <location>
        <begin position="85"/>
        <end position="137"/>
    </location>
</feature>
<keyword evidence="6 17" id="KW-0808">Transferase</keyword>
<dbReference type="InterPro" id="IPR050398">
    <property type="entry name" value="HssS/ArlS-like"/>
</dbReference>
<evidence type="ECO:0000256" key="13">
    <source>
        <dbReference type="ARBA" id="ARBA00023136"/>
    </source>
</evidence>
<dbReference type="Gene3D" id="1.10.287.130">
    <property type="match status" value="1"/>
</dbReference>
<keyword evidence="12" id="KW-0902">Two-component regulatory system</keyword>
<gene>
    <name evidence="17" type="primary">kinE</name>
    <name evidence="17" type="ORF">AN618_22700</name>
</gene>
<dbReference type="PRINTS" id="PR00344">
    <property type="entry name" value="BCTRLSENSOR"/>
</dbReference>
<dbReference type="SUPFAM" id="SSF47384">
    <property type="entry name" value="Homodimeric domain of signal transducing histidine kinase"/>
    <property type="match status" value="1"/>
</dbReference>
<dbReference type="PANTHER" id="PTHR45528:SF1">
    <property type="entry name" value="SENSOR HISTIDINE KINASE CPXA"/>
    <property type="match status" value="1"/>
</dbReference>
<dbReference type="AlphaFoldDB" id="A0A140L1T3"/>
<dbReference type="EMBL" id="LOED01000046">
    <property type="protein sequence ID" value="KXG74508.1"/>
    <property type="molecule type" value="Genomic_DNA"/>
</dbReference>
<keyword evidence="11 14" id="KW-1133">Transmembrane helix</keyword>
<accession>A0A140L1T3</accession>
<evidence type="ECO:0000256" key="4">
    <source>
        <dbReference type="ARBA" id="ARBA00022475"/>
    </source>
</evidence>
<evidence type="ECO:0000259" key="15">
    <source>
        <dbReference type="PROSITE" id="PS50109"/>
    </source>
</evidence>
<evidence type="ECO:0000256" key="1">
    <source>
        <dbReference type="ARBA" id="ARBA00000085"/>
    </source>
</evidence>
<dbReference type="PROSITE" id="PS50109">
    <property type="entry name" value="HIS_KIN"/>
    <property type="match status" value="1"/>
</dbReference>
<dbReference type="Gene3D" id="3.30.565.10">
    <property type="entry name" value="Histidine kinase-like ATPase, C-terminal domain"/>
    <property type="match status" value="1"/>
</dbReference>
<dbReference type="InterPro" id="IPR036097">
    <property type="entry name" value="HisK_dim/P_sf"/>
</dbReference>
<feature type="transmembrane region" description="Helical" evidence="14">
    <location>
        <begin position="64"/>
        <end position="85"/>
    </location>
</feature>
<dbReference type="GO" id="GO:0005886">
    <property type="term" value="C:plasma membrane"/>
    <property type="evidence" value="ECO:0007669"/>
    <property type="project" value="UniProtKB-SubCell"/>
</dbReference>
<evidence type="ECO:0000256" key="12">
    <source>
        <dbReference type="ARBA" id="ARBA00023012"/>
    </source>
</evidence>
<dbReference type="Gene3D" id="6.10.340.10">
    <property type="match status" value="1"/>
</dbReference>
<evidence type="ECO:0000313" key="18">
    <source>
        <dbReference type="Proteomes" id="UP000070427"/>
    </source>
</evidence>
<evidence type="ECO:0000256" key="10">
    <source>
        <dbReference type="ARBA" id="ARBA00022840"/>
    </source>
</evidence>
<organism evidence="17 18">
    <name type="scientific">Fervidicola ferrireducens</name>
    <dbReference type="NCBI Taxonomy" id="520764"/>
    <lineage>
        <taxon>Bacteria</taxon>
        <taxon>Bacillati</taxon>
        <taxon>Bacillota</taxon>
        <taxon>Clostridia</taxon>
        <taxon>Thermosediminibacterales</taxon>
        <taxon>Thermosediminibacteraceae</taxon>
        <taxon>Fervidicola</taxon>
    </lineage>
</organism>
<keyword evidence="5" id="KW-0597">Phosphoprotein</keyword>
<protein>
    <recommendedName>
        <fullName evidence="3">histidine kinase</fullName>
        <ecNumber evidence="3">2.7.13.3</ecNumber>
    </recommendedName>
</protein>
<dbReference type="SMART" id="SM00387">
    <property type="entry name" value="HATPase_c"/>
    <property type="match status" value="1"/>
</dbReference>
<keyword evidence="18" id="KW-1185">Reference proteome</keyword>
<dbReference type="SMART" id="SM00304">
    <property type="entry name" value="HAMP"/>
    <property type="match status" value="1"/>
</dbReference>
<dbReference type="SUPFAM" id="SSF158472">
    <property type="entry name" value="HAMP domain-like"/>
    <property type="match status" value="1"/>
</dbReference>
<dbReference type="GO" id="GO:0000155">
    <property type="term" value="F:phosphorelay sensor kinase activity"/>
    <property type="evidence" value="ECO:0007669"/>
    <property type="project" value="InterPro"/>
</dbReference>
<comment type="caution">
    <text evidence="17">The sequence shown here is derived from an EMBL/GenBank/DDBJ whole genome shotgun (WGS) entry which is preliminary data.</text>
</comment>
<dbReference type="EC" id="2.7.13.3" evidence="3"/>
<evidence type="ECO:0000256" key="11">
    <source>
        <dbReference type="ARBA" id="ARBA00022989"/>
    </source>
</evidence>
<reference evidence="17 18" key="1">
    <citation type="submission" date="2015-12" db="EMBL/GenBank/DDBJ databases">
        <title>Draft genome sequnece of Fervidicola ferrireducens strain Y170.</title>
        <authorList>
            <person name="Patel B.K."/>
        </authorList>
    </citation>
    <scope>NUCLEOTIDE SEQUENCE [LARGE SCALE GENOMIC DNA]</scope>
    <source>
        <strain evidence="17 18">Y170</strain>
    </source>
</reference>
<feature type="domain" description="Histidine kinase" evidence="15">
    <location>
        <begin position="260"/>
        <end position="469"/>
    </location>
</feature>
<feature type="transmembrane region" description="Helical" evidence="14">
    <location>
        <begin position="12"/>
        <end position="30"/>
    </location>
</feature>
<dbReference type="InterPro" id="IPR003661">
    <property type="entry name" value="HisK_dim/P_dom"/>
</dbReference>
<dbReference type="InterPro" id="IPR003660">
    <property type="entry name" value="HAMP_dom"/>
</dbReference>
<dbReference type="SMART" id="SM00388">
    <property type="entry name" value="HisKA"/>
    <property type="match status" value="1"/>
</dbReference>
<evidence type="ECO:0000256" key="9">
    <source>
        <dbReference type="ARBA" id="ARBA00022777"/>
    </source>
</evidence>
<evidence type="ECO:0000256" key="5">
    <source>
        <dbReference type="ARBA" id="ARBA00022553"/>
    </source>
</evidence>
<keyword evidence="8" id="KW-0547">Nucleotide-binding</keyword>
<dbReference type="PANTHER" id="PTHR45528">
    <property type="entry name" value="SENSOR HISTIDINE KINASE CPXA"/>
    <property type="match status" value="1"/>
</dbReference>
<proteinExistence type="predicted"/>
<dbReference type="Proteomes" id="UP000070427">
    <property type="component" value="Unassembled WGS sequence"/>
</dbReference>
<keyword evidence="7 14" id="KW-0812">Transmembrane</keyword>
<dbReference type="InterPro" id="IPR003594">
    <property type="entry name" value="HATPase_dom"/>
</dbReference>
<dbReference type="GO" id="GO:0005524">
    <property type="term" value="F:ATP binding"/>
    <property type="evidence" value="ECO:0007669"/>
    <property type="project" value="UniProtKB-KW"/>
</dbReference>
<evidence type="ECO:0000256" key="8">
    <source>
        <dbReference type="ARBA" id="ARBA00022741"/>
    </source>
</evidence>
<dbReference type="Pfam" id="PF00512">
    <property type="entry name" value="HisKA"/>
    <property type="match status" value="1"/>
</dbReference>
<dbReference type="Pfam" id="PF02518">
    <property type="entry name" value="HATPase_c"/>
    <property type="match status" value="1"/>
</dbReference>
<evidence type="ECO:0000256" key="3">
    <source>
        <dbReference type="ARBA" id="ARBA00012438"/>
    </source>
</evidence>
<dbReference type="CDD" id="cd00082">
    <property type="entry name" value="HisKA"/>
    <property type="match status" value="1"/>
</dbReference>
<dbReference type="CDD" id="cd00075">
    <property type="entry name" value="HATPase"/>
    <property type="match status" value="1"/>
</dbReference>
<dbReference type="RefSeq" id="WP_066355190.1">
    <property type="nucleotide sequence ID" value="NZ_LOED01000046.1"/>
</dbReference>
<dbReference type="STRING" id="520764.AN618_22700"/>
<comment type="catalytic activity">
    <reaction evidence="1">
        <text>ATP + protein L-histidine = ADP + protein N-phospho-L-histidine.</text>
        <dbReference type="EC" id="2.7.13.3"/>
    </reaction>
</comment>
<evidence type="ECO:0000256" key="6">
    <source>
        <dbReference type="ARBA" id="ARBA00022679"/>
    </source>
</evidence>
<dbReference type="InterPro" id="IPR036890">
    <property type="entry name" value="HATPase_C_sf"/>
</dbReference>
<keyword evidence="10" id="KW-0067">ATP-binding</keyword>
<name>A0A140L1T3_9FIRM</name>